<evidence type="ECO:0000313" key="1">
    <source>
        <dbReference type="EMBL" id="THU78561.1"/>
    </source>
</evidence>
<sequence>MDSHYDFDSAKHLLDSLQTERHQLNLKSSVSLVASVSDLQIRQYTAPRTHRVVRLLNPNEPDGFYEEVIFRLPGIIYERELPPIRRTSTGISHNAAPYLRQHIGITGLNLSYMTAVIENLHRLHTKFDRALTGEEFDAWSPDMSYREHESVTANCRYFMVGHTAVGRPAVQFQPGVDPDGVLNKMICDTIIHTEDNVVLYMKATKSEDTQKWRYTPLQPQHFSVGDIVEIQLTVMAVRKKHGGYRMMTVLKSVALLDDSISISASISRSKAIAKSTPRTPKPINLLKRLRYEDDSDEHEVREEQNIRHDLAQLRLADHNETNQAATSNPK</sequence>
<accession>A0A4S8KSE2</accession>
<name>A0A4S8KSE2_DENBC</name>
<dbReference type="AlphaFoldDB" id="A0A4S8KSE2"/>
<protein>
    <submittedName>
        <fullName evidence="1">Uncharacterized protein</fullName>
    </submittedName>
</protein>
<reference evidence="1 2" key="1">
    <citation type="journal article" date="2019" name="Nat. Ecol. Evol.">
        <title>Megaphylogeny resolves global patterns of mushroom evolution.</title>
        <authorList>
            <person name="Varga T."/>
            <person name="Krizsan K."/>
            <person name="Foldi C."/>
            <person name="Dima B."/>
            <person name="Sanchez-Garcia M."/>
            <person name="Sanchez-Ramirez S."/>
            <person name="Szollosi G.J."/>
            <person name="Szarkandi J.G."/>
            <person name="Papp V."/>
            <person name="Albert L."/>
            <person name="Andreopoulos W."/>
            <person name="Angelini C."/>
            <person name="Antonin V."/>
            <person name="Barry K.W."/>
            <person name="Bougher N.L."/>
            <person name="Buchanan P."/>
            <person name="Buyck B."/>
            <person name="Bense V."/>
            <person name="Catcheside P."/>
            <person name="Chovatia M."/>
            <person name="Cooper J."/>
            <person name="Damon W."/>
            <person name="Desjardin D."/>
            <person name="Finy P."/>
            <person name="Geml J."/>
            <person name="Haridas S."/>
            <person name="Hughes K."/>
            <person name="Justo A."/>
            <person name="Karasinski D."/>
            <person name="Kautmanova I."/>
            <person name="Kiss B."/>
            <person name="Kocsube S."/>
            <person name="Kotiranta H."/>
            <person name="LaButti K.M."/>
            <person name="Lechner B.E."/>
            <person name="Liimatainen K."/>
            <person name="Lipzen A."/>
            <person name="Lukacs Z."/>
            <person name="Mihaltcheva S."/>
            <person name="Morgado L.N."/>
            <person name="Niskanen T."/>
            <person name="Noordeloos M.E."/>
            <person name="Ohm R.A."/>
            <person name="Ortiz-Santana B."/>
            <person name="Ovrebo C."/>
            <person name="Racz N."/>
            <person name="Riley R."/>
            <person name="Savchenko A."/>
            <person name="Shiryaev A."/>
            <person name="Soop K."/>
            <person name="Spirin V."/>
            <person name="Szebenyi C."/>
            <person name="Tomsovsky M."/>
            <person name="Tulloss R.E."/>
            <person name="Uehling J."/>
            <person name="Grigoriev I.V."/>
            <person name="Vagvolgyi C."/>
            <person name="Papp T."/>
            <person name="Martin F.M."/>
            <person name="Miettinen O."/>
            <person name="Hibbett D.S."/>
            <person name="Nagy L.G."/>
        </authorList>
    </citation>
    <scope>NUCLEOTIDE SEQUENCE [LARGE SCALE GENOMIC DNA]</scope>
    <source>
        <strain evidence="1 2">CBS 962.96</strain>
    </source>
</reference>
<dbReference type="OrthoDB" id="3269456at2759"/>
<dbReference type="Proteomes" id="UP000297245">
    <property type="component" value="Unassembled WGS sequence"/>
</dbReference>
<gene>
    <name evidence="1" type="ORF">K435DRAFT_845747</name>
</gene>
<dbReference type="EMBL" id="ML180173">
    <property type="protein sequence ID" value="THU78561.1"/>
    <property type="molecule type" value="Genomic_DNA"/>
</dbReference>
<keyword evidence="2" id="KW-1185">Reference proteome</keyword>
<evidence type="ECO:0000313" key="2">
    <source>
        <dbReference type="Proteomes" id="UP000297245"/>
    </source>
</evidence>
<organism evidence="1 2">
    <name type="scientific">Dendrothele bispora (strain CBS 962.96)</name>
    <dbReference type="NCBI Taxonomy" id="1314807"/>
    <lineage>
        <taxon>Eukaryota</taxon>
        <taxon>Fungi</taxon>
        <taxon>Dikarya</taxon>
        <taxon>Basidiomycota</taxon>
        <taxon>Agaricomycotina</taxon>
        <taxon>Agaricomycetes</taxon>
        <taxon>Agaricomycetidae</taxon>
        <taxon>Agaricales</taxon>
        <taxon>Agaricales incertae sedis</taxon>
        <taxon>Dendrothele</taxon>
    </lineage>
</organism>
<proteinExistence type="predicted"/>